<dbReference type="AlphaFoldDB" id="A0A2N0P6A1"/>
<dbReference type="EMBL" id="LLXJ01001396">
    <property type="protein sequence ID" value="PKC02366.1"/>
    <property type="molecule type" value="Genomic_DNA"/>
</dbReference>
<organism evidence="2 3">
    <name type="scientific">Rhizophagus irregularis</name>
    <dbReference type="NCBI Taxonomy" id="588596"/>
    <lineage>
        <taxon>Eukaryota</taxon>
        <taxon>Fungi</taxon>
        <taxon>Fungi incertae sedis</taxon>
        <taxon>Mucoromycota</taxon>
        <taxon>Glomeromycotina</taxon>
        <taxon>Glomeromycetes</taxon>
        <taxon>Glomerales</taxon>
        <taxon>Glomeraceae</taxon>
        <taxon>Rhizophagus</taxon>
    </lineage>
</organism>
<name>A0A2N0P6A1_9GLOM</name>
<gene>
    <name evidence="2" type="ORF">RhiirA5_425348</name>
</gene>
<feature type="coiled-coil region" evidence="1">
    <location>
        <begin position="494"/>
        <end position="526"/>
    </location>
</feature>
<evidence type="ECO:0000256" key="1">
    <source>
        <dbReference type="SAM" id="Coils"/>
    </source>
</evidence>
<dbReference type="Proteomes" id="UP000232722">
    <property type="component" value="Unassembled WGS sequence"/>
</dbReference>
<dbReference type="VEuPathDB" id="FungiDB:FUN_012991"/>
<protein>
    <submittedName>
        <fullName evidence="2">Uncharacterized protein</fullName>
    </submittedName>
</protein>
<accession>A0A2N0P6A1</accession>
<comment type="caution">
    <text evidence="2">The sequence shown here is derived from an EMBL/GenBank/DDBJ whole genome shotgun (WGS) entry which is preliminary data.</text>
</comment>
<dbReference type="VEuPathDB" id="FungiDB:RhiirFUN_017964"/>
<reference evidence="2 3" key="2">
    <citation type="submission" date="2017-09" db="EMBL/GenBank/DDBJ databases">
        <title>Extensive intraspecific genome diversity in a model arbuscular mycorrhizal fungus.</title>
        <authorList>
            <person name="Chen E.C."/>
            <person name="Morin E."/>
            <person name="Beaudet D."/>
            <person name="Noel J."/>
            <person name="Ndikumana S."/>
            <person name="Charron P."/>
            <person name="St-Onge C."/>
            <person name="Giorgi J."/>
            <person name="Grigoriev I.V."/>
            <person name="Roux C."/>
            <person name="Martin F.M."/>
            <person name="Corradi N."/>
        </authorList>
    </citation>
    <scope>NUCLEOTIDE SEQUENCE [LARGE SCALE GENOMIC DNA]</scope>
    <source>
        <strain evidence="2 3">A5</strain>
    </source>
</reference>
<sequence>MLRAAGCTEITPFSKDQSEYEFWSRNPNPLIDQNTLEIYISLEENKKGHDGKIRILSIIANDFEYEELQKNLKVSSRTVAKAKYHCEVNGPGCAVIDKPIITRVDTKTGEPLKYLKDQKETLWQKYFELYPTGMKRTTFLARLKDRPYVYREDLGVCVVFVLKLEAVCRHLKREYEKELQVDCLGRTYHVECLEHCLPYAFEECNKPHFSNCNQCNKVSEFFNQLAYILPSDLEQIIENRKKLQYYWSHQVRKTYLNTQFNANLLALDEEGAIIVADYKMRILPKSAREVKSDFYGKSGWTLHTMLVYTKTNHHELEIKAFDHWSSDTVQDAFFTASCFETVFNSFEKKPKWVRILSDNGVHYHCAELMAIITNWKSWYDVEIRSWTFLEAGEAKTTIDSHHAQISHAIKRYVRLGHNISEGQDIEEAIKGIKGTVVANINPDQKQKGKKLVMAGTSNWFEFQWPVDGEFSGFVRGRALPNFGKWNDFSPSAISKSMKARIKRLKKNNVKEELEKRSLHYDEKENRPELIAILNENIACETINKIAEVRTAINMNSTVENNNISEMRTKKGKGKKRENEIESENNYFRSGWALKENQEYGKKGGGKHIPEKVLEILKGFFHAGDAHKSEPYSVKEMLEALRKKVEIGELEESDVPKLKTIENWISRYSRQYKQAMAKKSKAWTNNNVKNINNTFV</sequence>
<proteinExistence type="predicted"/>
<dbReference type="VEuPathDB" id="FungiDB:RhiirA1_401768"/>
<dbReference type="VEuPathDB" id="FungiDB:RhiirFUN_007618"/>
<dbReference type="VEuPathDB" id="FungiDB:RhiirA1_393343"/>
<keyword evidence="1" id="KW-0175">Coiled coil</keyword>
<evidence type="ECO:0000313" key="3">
    <source>
        <dbReference type="Proteomes" id="UP000232722"/>
    </source>
</evidence>
<reference evidence="2 3" key="1">
    <citation type="submission" date="2016-04" db="EMBL/GenBank/DDBJ databases">
        <title>Genome analyses suggest a sexual origin of heterokaryosis in a supposedly ancient asexual fungus.</title>
        <authorList>
            <person name="Ropars J."/>
            <person name="Sedzielewska K."/>
            <person name="Noel J."/>
            <person name="Charron P."/>
            <person name="Farinelli L."/>
            <person name="Marton T."/>
            <person name="Kruger M."/>
            <person name="Pelin A."/>
            <person name="Brachmann A."/>
            <person name="Corradi N."/>
        </authorList>
    </citation>
    <scope>NUCLEOTIDE SEQUENCE [LARGE SCALE GENOMIC DNA]</scope>
    <source>
        <strain evidence="2 3">A5</strain>
    </source>
</reference>
<evidence type="ECO:0000313" key="2">
    <source>
        <dbReference type="EMBL" id="PKC02366.1"/>
    </source>
</evidence>